<accession>A0ACC6QKA1</accession>
<protein>
    <submittedName>
        <fullName evidence="1">DUF3040 domain-containing protein</fullName>
    </submittedName>
</protein>
<organism evidence="1 2">
    <name type="scientific">Streptomyces pratisoli</name>
    <dbReference type="NCBI Taxonomy" id="3139917"/>
    <lineage>
        <taxon>Bacteria</taxon>
        <taxon>Bacillati</taxon>
        <taxon>Actinomycetota</taxon>
        <taxon>Actinomycetes</taxon>
        <taxon>Kitasatosporales</taxon>
        <taxon>Streptomycetaceae</taxon>
        <taxon>Streptomyces</taxon>
    </lineage>
</organism>
<keyword evidence="2" id="KW-1185">Reference proteome</keyword>
<name>A0ACC6QKA1_9ACTN</name>
<dbReference type="EMBL" id="JBBKAI010000002">
    <property type="protein sequence ID" value="MEJ8658781.1"/>
    <property type="molecule type" value="Genomic_DNA"/>
</dbReference>
<proteinExistence type="predicted"/>
<reference evidence="1" key="1">
    <citation type="submission" date="2024-03" db="EMBL/GenBank/DDBJ databases">
        <title>Novel Streptomyces species of biotechnological and ecological value are a feature of Machair soil.</title>
        <authorList>
            <person name="Prole J.R."/>
            <person name="Goodfellow M."/>
            <person name="Allenby N."/>
            <person name="Ward A.C."/>
        </authorList>
    </citation>
    <scope>NUCLEOTIDE SEQUENCE</scope>
    <source>
        <strain evidence="1">MS1.AVA.4</strain>
    </source>
</reference>
<dbReference type="Proteomes" id="UP001375539">
    <property type="component" value="Unassembled WGS sequence"/>
</dbReference>
<evidence type="ECO:0000313" key="2">
    <source>
        <dbReference type="Proteomes" id="UP001375539"/>
    </source>
</evidence>
<sequence>MSHPTDDERILADMERGLTHDDPVLSATMETLNQQFPEQPAKARLSRRDPRLVTAVVLAVIAVLALILTAALNTGPAPPAGEVTRPAAHSAVVSTHR</sequence>
<evidence type="ECO:0000313" key="1">
    <source>
        <dbReference type="EMBL" id="MEJ8658781.1"/>
    </source>
</evidence>
<gene>
    <name evidence="1" type="ORF">WKI58_20050</name>
</gene>
<comment type="caution">
    <text evidence="1">The sequence shown here is derived from an EMBL/GenBank/DDBJ whole genome shotgun (WGS) entry which is preliminary data.</text>
</comment>